<dbReference type="Pfam" id="PF02149">
    <property type="entry name" value="KA1"/>
    <property type="match status" value="1"/>
</dbReference>
<dbReference type="GO" id="GO:0004674">
    <property type="term" value="F:protein serine/threonine kinase activity"/>
    <property type="evidence" value="ECO:0007669"/>
    <property type="project" value="UniProtKB-KW"/>
</dbReference>
<gene>
    <name evidence="13" type="ORF">SARC_02598</name>
</gene>
<keyword evidence="5 13" id="KW-0418">Kinase</keyword>
<keyword evidence="4 9" id="KW-0547">Nucleotide-binding</keyword>
<dbReference type="PANTHER" id="PTHR24346">
    <property type="entry name" value="MAP/MICROTUBULE AFFINITY-REGULATING KINASE"/>
    <property type="match status" value="1"/>
</dbReference>
<keyword evidence="14" id="KW-1185">Reference proteome</keyword>
<dbReference type="GeneID" id="25903102"/>
<dbReference type="InterPro" id="IPR028375">
    <property type="entry name" value="KA1/Ssp2_C"/>
</dbReference>
<dbReference type="SUPFAM" id="SSF56112">
    <property type="entry name" value="Protein kinase-like (PK-like)"/>
    <property type="match status" value="1"/>
</dbReference>
<feature type="compositionally biased region" description="Basic residues" evidence="10">
    <location>
        <begin position="441"/>
        <end position="457"/>
    </location>
</feature>
<dbReference type="CDD" id="cd14003">
    <property type="entry name" value="STKc_AMPK-like"/>
    <property type="match status" value="1"/>
</dbReference>
<dbReference type="Gene3D" id="1.10.510.10">
    <property type="entry name" value="Transferase(Phosphotransferase) domain 1"/>
    <property type="match status" value="1"/>
</dbReference>
<dbReference type="RefSeq" id="XP_014159125.1">
    <property type="nucleotide sequence ID" value="XM_014303650.1"/>
</dbReference>
<dbReference type="AlphaFoldDB" id="A0A0L0GAE5"/>
<evidence type="ECO:0000256" key="9">
    <source>
        <dbReference type="PROSITE-ProRule" id="PRU10141"/>
    </source>
</evidence>
<feature type="compositionally biased region" description="Polar residues" evidence="10">
    <location>
        <begin position="408"/>
        <end position="435"/>
    </location>
</feature>
<evidence type="ECO:0000256" key="10">
    <source>
        <dbReference type="SAM" id="MobiDB-lite"/>
    </source>
</evidence>
<evidence type="ECO:0000259" key="12">
    <source>
        <dbReference type="PROSITE" id="PS50032"/>
    </source>
</evidence>
<dbReference type="PROSITE" id="PS50011">
    <property type="entry name" value="PROTEIN_KINASE_DOM"/>
    <property type="match status" value="1"/>
</dbReference>
<evidence type="ECO:0000256" key="5">
    <source>
        <dbReference type="ARBA" id="ARBA00022777"/>
    </source>
</evidence>
<protein>
    <recommendedName>
        <fullName evidence="1">non-specific serine/threonine protein kinase</fullName>
        <ecNumber evidence="1">2.7.11.1</ecNumber>
    </recommendedName>
</protein>
<dbReference type="InterPro" id="IPR001772">
    <property type="entry name" value="KA1_dom"/>
</dbReference>
<dbReference type="Proteomes" id="UP000054560">
    <property type="component" value="Unassembled WGS sequence"/>
</dbReference>
<evidence type="ECO:0000256" key="3">
    <source>
        <dbReference type="ARBA" id="ARBA00022679"/>
    </source>
</evidence>
<dbReference type="STRING" id="667725.A0A0L0GAE5"/>
<dbReference type="GO" id="GO:0035556">
    <property type="term" value="P:intracellular signal transduction"/>
    <property type="evidence" value="ECO:0007669"/>
    <property type="project" value="TreeGrafter"/>
</dbReference>
<dbReference type="EC" id="2.7.11.1" evidence="1"/>
<keyword evidence="3" id="KW-0808">Transferase</keyword>
<dbReference type="InterPro" id="IPR011009">
    <property type="entry name" value="Kinase-like_dom_sf"/>
</dbReference>
<evidence type="ECO:0000256" key="4">
    <source>
        <dbReference type="ARBA" id="ARBA00022741"/>
    </source>
</evidence>
<evidence type="ECO:0000256" key="8">
    <source>
        <dbReference type="ARBA" id="ARBA00048679"/>
    </source>
</evidence>
<reference evidence="13 14" key="1">
    <citation type="submission" date="2011-02" db="EMBL/GenBank/DDBJ databases">
        <title>The Genome Sequence of Sphaeroforma arctica JP610.</title>
        <authorList>
            <consortium name="The Broad Institute Genome Sequencing Platform"/>
            <person name="Russ C."/>
            <person name="Cuomo C."/>
            <person name="Young S.K."/>
            <person name="Zeng Q."/>
            <person name="Gargeya S."/>
            <person name="Alvarado L."/>
            <person name="Berlin A."/>
            <person name="Chapman S.B."/>
            <person name="Chen Z."/>
            <person name="Freedman E."/>
            <person name="Gellesch M."/>
            <person name="Goldberg J."/>
            <person name="Griggs A."/>
            <person name="Gujja S."/>
            <person name="Heilman E."/>
            <person name="Heiman D."/>
            <person name="Howarth C."/>
            <person name="Mehta T."/>
            <person name="Neiman D."/>
            <person name="Pearson M."/>
            <person name="Roberts A."/>
            <person name="Saif S."/>
            <person name="Shea T."/>
            <person name="Shenoy N."/>
            <person name="Sisk P."/>
            <person name="Stolte C."/>
            <person name="Sykes S."/>
            <person name="White J."/>
            <person name="Yandava C."/>
            <person name="Burger G."/>
            <person name="Gray M.W."/>
            <person name="Holland P.W.H."/>
            <person name="King N."/>
            <person name="Lang F.B.F."/>
            <person name="Roger A.J."/>
            <person name="Ruiz-Trillo I."/>
            <person name="Haas B."/>
            <person name="Nusbaum C."/>
            <person name="Birren B."/>
        </authorList>
    </citation>
    <scope>NUCLEOTIDE SEQUENCE [LARGE SCALE GENOMIC DNA]</scope>
    <source>
        <strain evidence="13 14">JP610</strain>
    </source>
</reference>
<dbReference type="Gene3D" id="3.30.310.80">
    <property type="entry name" value="Kinase associated domain 1, KA1"/>
    <property type="match status" value="1"/>
</dbReference>
<dbReference type="GO" id="GO:0005524">
    <property type="term" value="F:ATP binding"/>
    <property type="evidence" value="ECO:0007669"/>
    <property type="project" value="UniProtKB-UniRule"/>
</dbReference>
<feature type="binding site" evidence="9">
    <location>
        <position position="34"/>
    </location>
    <ligand>
        <name>ATP</name>
        <dbReference type="ChEBI" id="CHEBI:30616"/>
    </ligand>
</feature>
<keyword evidence="2" id="KW-0723">Serine/threonine-protein kinase</keyword>
<comment type="catalytic activity">
    <reaction evidence="8">
        <text>L-seryl-[protein] + ATP = O-phospho-L-seryl-[protein] + ADP + H(+)</text>
        <dbReference type="Rhea" id="RHEA:17989"/>
        <dbReference type="Rhea" id="RHEA-COMP:9863"/>
        <dbReference type="Rhea" id="RHEA-COMP:11604"/>
        <dbReference type="ChEBI" id="CHEBI:15378"/>
        <dbReference type="ChEBI" id="CHEBI:29999"/>
        <dbReference type="ChEBI" id="CHEBI:30616"/>
        <dbReference type="ChEBI" id="CHEBI:83421"/>
        <dbReference type="ChEBI" id="CHEBI:456216"/>
        <dbReference type="EC" id="2.7.11.1"/>
    </reaction>
</comment>
<accession>A0A0L0GAE5</accession>
<evidence type="ECO:0000313" key="13">
    <source>
        <dbReference type="EMBL" id="KNC85223.1"/>
    </source>
</evidence>
<dbReference type="InterPro" id="IPR017441">
    <property type="entry name" value="Protein_kinase_ATP_BS"/>
</dbReference>
<dbReference type="GO" id="GO:0005737">
    <property type="term" value="C:cytoplasm"/>
    <property type="evidence" value="ECO:0007669"/>
    <property type="project" value="TreeGrafter"/>
</dbReference>
<evidence type="ECO:0000256" key="2">
    <source>
        <dbReference type="ARBA" id="ARBA00022527"/>
    </source>
</evidence>
<dbReference type="OrthoDB" id="193931at2759"/>
<dbReference type="EMBL" id="KQ241714">
    <property type="protein sequence ID" value="KNC85223.1"/>
    <property type="molecule type" value="Genomic_DNA"/>
</dbReference>
<dbReference type="PROSITE" id="PS50032">
    <property type="entry name" value="KA1"/>
    <property type="match status" value="1"/>
</dbReference>
<evidence type="ECO:0000313" key="14">
    <source>
        <dbReference type="Proteomes" id="UP000054560"/>
    </source>
</evidence>
<proteinExistence type="predicted"/>
<keyword evidence="6 9" id="KW-0067">ATP-binding</keyword>
<sequence length="554" mass="62438">MVGNYKIIKKVGKGRFSSVMLARHLFTGQQVAVKMVEKKYLDENELNTLMREVGILKQLNHPNIVRLFEVIITSETIYLVQEYCPHGEFYDYLVPKGKMKEEEAKKCFYQIFSAINYCHSEMVVHRDLKPENVLLDADLNIKLADFGLSRFYDPNEKCKTFCGSPFYAAPEIFTGTPYTGPEPDIWALGVMVYTVVSGILPFENASAATEGRYTMDDDISIHCQSLIRGCLQPDRYRRCTIKDCVMSEWIRDVSGGAEGIPGTNKEALLNLDQEILQLMESSGYKASDVLDSVSTDRFDDPYATYMLYRERKLKYPQLHNAVLADLMSSLQIKSGTPSPLPKAFASGDISQQAIQNVTTLDGRKLSMENFASELGMDIGTSLDNSHWGLAVTTTKGNKSADHSPEPPANTSYRTSMSSVGTPKSTTTIPESPTGLSSSSSFKHKQPRAKRSHKRTARVSRLSLISRTISYRPAKEIYDIVQNALSSMKIIHSGNSEHSEHFILTCVFQDLQWEIEVCRMPMVNIHGLKFKRLMGDTETYKMIVERVILLVEREL</sequence>
<dbReference type="InterPro" id="IPR000719">
    <property type="entry name" value="Prot_kinase_dom"/>
</dbReference>
<dbReference type="SUPFAM" id="SSF103243">
    <property type="entry name" value="KA1-like"/>
    <property type="match status" value="1"/>
</dbReference>
<dbReference type="InterPro" id="IPR008271">
    <property type="entry name" value="Ser/Thr_kinase_AS"/>
</dbReference>
<dbReference type="FunFam" id="1.10.510.10:FF:000571">
    <property type="entry name" value="Maternal embryonic leucine zipper kinase"/>
    <property type="match status" value="1"/>
</dbReference>
<evidence type="ECO:0000259" key="11">
    <source>
        <dbReference type="PROSITE" id="PS50011"/>
    </source>
</evidence>
<dbReference type="Pfam" id="PF00069">
    <property type="entry name" value="Pkinase"/>
    <property type="match status" value="1"/>
</dbReference>
<feature type="domain" description="KA1" evidence="12">
    <location>
        <begin position="503"/>
        <end position="552"/>
    </location>
</feature>
<feature type="domain" description="Protein kinase" evidence="11">
    <location>
        <begin position="5"/>
        <end position="250"/>
    </location>
</feature>
<feature type="region of interest" description="Disordered" evidence="10">
    <location>
        <begin position="394"/>
        <end position="457"/>
    </location>
</feature>
<dbReference type="eggNOG" id="KOG0586">
    <property type="taxonomic scope" value="Eukaryota"/>
</dbReference>
<comment type="catalytic activity">
    <reaction evidence="7">
        <text>L-threonyl-[protein] + ATP = O-phospho-L-threonyl-[protein] + ADP + H(+)</text>
        <dbReference type="Rhea" id="RHEA:46608"/>
        <dbReference type="Rhea" id="RHEA-COMP:11060"/>
        <dbReference type="Rhea" id="RHEA-COMP:11605"/>
        <dbReference type="ChEBI" id="CHEBI:15378"/>
        <dbReference type="ChEBI" id="CHEBI:30013"/>
        <dbReference type="ChEBI" id="CHEBI:30616"/>
        <dbReference type="ChEBI" id="CHEBI:61977"/>
        <dbReference type="ChEBI" id="CHEBI:456216"/>
        <dbReference type="EC" id="2.7.11.1"/>
    </reaction>
</comment>
<dbReference type="FunFam" id="3.30.200.20:FF:000003">
    <property type="entry name" value="Non-specific serine/threonine protein kinase"/>
    <property type="match status" value="1"/>
</dbReference>
<evidence type="ECO:0000256" key="7">
    <source>
        <dbReference type="ARBA" id="ARBA00047899"/>
    </source>
</evidence>
<dbReference type="PROSITE" id="PS00108">
    <property type="entry name" value="PROTEIN_KINASE_ST"/>
    <property type="match status" value="1"/>
</dbReference>
<dbReference type="PROSITE" id="PS00107">
    <property type="entry name" value="PROTEIN_KINASE_ATP"/>
    <property type="match status" value="1"/>
</dbReference>
<organism evidence="13 14">
    <name type="scientific">Sphaeroforma arctica JP610</name>
    <dbReference type="NCBI Taxonomy" id="667725"/>
    <lineage>
        <taxon>Eukaryota</taxon>
        <taxon>Ichthyosporea</taxon>
        <taxon>Ichthyophonida</taxon>
        <taxon>Sphaeroforma</taxon>
    </lineage>
</organism>
<name>A0A0L0GAE5_9EUKA</name>
<evidence type="ECO:0000256" key="6">
    <source>
        <dbReference type="ARBA" id="ARBA00022840"/>
    </source>
</evidence>
<dbReference type="PANTHER" id="PTHR24346:SF82">
    <property type="entry name" value="KP78A-RELATED"/>
    <property type="match status" value="1"/>
</dbReference>
<evidence type="ECO:0000256" key="1">
    <source>
        <dbReference type="ARBA" id="ARBA00012513"/>
    </source>
</evidence>
<dbReference type="GO" id="GO:0106310">
    <property type="term" value="F:protein serine kinase activity"/>
    <property type="evidence" value="ECO:0007669"/>
    <property type="project" value="RHEA"/>
</dbReference>
<dbReference type="SMART" id="SM00220">
    <property type="entry name" value="S_TKc"/>
    <property type="match status" value="1"/>
</dbReference>